<evidence type="ECO:0000313" key="2">
    <source>
        <dbReference type="Proteomes" id="UP001595698"/>
    </source>
</evidence>
<proteinExistence type="predicted"/>
<name>A0ABV8F0V2_9ACTN</name>
<gene>
    <name evidence="1" type="ORF">ACFOYY_19265</name>
</gene>
<dbReference type="RefSeq" id="WP_386190469.1">
    <property type="nucleotide sequence ID" value="NZ_JBHSBC010000019.1"/>
</dbReference>
<keyword evidence="2" id="KW-1185">Reference proteome</keyword>
<dbReference type="Proteomes" id="UP001595698">
    <property type="component" value="Unassembled WGS sequence"/>
</dbReference>
<dbReference type="EMBL" id="JBHSBC010000019">
    <property type="protein sequence ID" value="MFC3982292.1"/>
    <property type="molecule type" value="Genomic_DNA"/>
</dbReference>
<sequence>MNDDIFGEVLKGQCNPARKRLDPTRDELAIPLEYLAVGISGMTDSELREAHRVTCFVRSQLLDVNYLANFLQTISFEIENALKTRKIKYEGMAKRLPGSWEEAVSTLPLEDIEIETLTPLDESLLLDRSDCL</sequence>
<protein>
    <submittedName>
        <fullName evidence="1">Uncharacterized protein</fullName>
    </submittedName>
</protein>
<reference evidence="2" key="1">
    <citation type="journal article" date="2019" name="Int. J. Syst. Evol. Microbiol.">
        <title>The Global Catalogue of Microorganisms (GCM) 10K type strain sequencing project: providing services to taxonomists for standard genome sequencing and annotation.</title>
        <authorList>
            <consortium name="The Broad Institute Genomics Platform"/>
            <consortium name="The Broad Institute Genome Sequencing Center for Infectious Disease"/>
            <person name="Wu L."/>
            <person name="Ma J."/>
        </authorList>
    </citation>
    <scope>NUCLEOTIDE SEQUENCE [LARGE SCALE GENOMIC DNA]</scope>
    <source>
        <strain evidence="2">TBRC 7912</strain>
    </source>
</reference>
<accession>A0ABV8F0V2</accession>
<evidence type="ECO:0000313" key="1">
    <source>
        <dbReference type="EMBL" id="MFC3982292.1"/>
    </source>
</evidence>
<comment type="caution">
    <text evidence="1">The sequence shown here is derived from an EMBL/GenBank/DDBJ whole genome shotgun (WGS) entry which is preliminary data.</text>
</comment>
<organism evidence="1 2">
    <name type="scientific">Streptosporangium jomthongense</name>
    <dbReference type="NCBI Taxonomy" id="1193683"/>
    <lineage>
        <taxon>Bacteria</taxon>
        <taxon>Bacillati</taxon>
        <taxon>Actinomycetota</taxon>
        <taxon>Actinomycetes</taxon>
        <taxon>Streptosporangiales</taxon>
        <taxon>Streptosporangiaceae</taxon>
        <taxon>Streptosporangium</taxon>
    </lineage>
</organism>